<dbReference type="AlphaFoldDB" id="A0A0K2V333"/>
<proteinExistence type="predicted"/>
<protein>
    <submittedName>
        <fullName evidence="1">Uncharacterized protein</fullName>
    </submittedName>
</protein>
<name>A0A0K2V333_LEPSM</name>
<sequence length="43" mass="5136">MYEENQWESKKMQWPETVVAVPRGQWPSDHYSIGHHKLKGEPN</sequence>
<dbReference type="EMBL" id="HACA01027374">
    <property type="protein sequence ID" value="CDW44735.1"/>
    <property type="molecule type" value="Transcribed_RNA"/>
</dbReference>
<accession>A0A0K2V333</accession>
<evidence type="ECO:0000313" key="1">
    <source>
        <dbReference type="EMBL" id="CDW44735.1"/>
    </source>
</evidence>
<reference evidence="1" key="1">
    <citation type="submission" date="2014-05" db="EMBL/GenBank/DDBJ databases">
        <authorList>
            <person name="Chronopoulou M."/>
        </authorList>
    </citation>
    <scope>NUCLEOTIDE SEQUENCE</scope>
    <source>
        <tissue evidence="1">Whole organism</tissue>
    </source>
</reference>
<organism evidence="1">
    <name type="scientific">Lepeophtheirus salmonis</name>
    <name type="common">Salmon louse</name>
    <name type="synonym">Caligus salmonis</name>
    <dbReference type="NCBI Taxonomy" id="72036"/>
    <lineage>
        <taxon>Eukaryota</taxon>
        <taxon>Metazoa</taxon>
        <taxon>Ecdysozoa</taxon>
        <taxon>Arthropoda</taxon>
        <taxon>Crustacea</taxon>
        <taxon>Multicrustacea</taxon>
        <taxon>Hexanauplia</taxon>
        <taxon>Copepoda</taxon>
        <taxon>Siphonostomatoida</taxon>
        <taxon>Caligidae</taxon>
        <taxon>Lepeophtheirus</taxon>
    </lineage>
</organism>